<evidence type="ECO:0000313" key="3">
    <source>
        <dbReference type="Proteomes" id="UP001197974"/>
    </source>
</evidence>
<reference evidence="2 3" key="1">
    <citation type="submission" date="2023-06" db="EMBL/GenBank/DDBJ databases">
        <title>Five Gram-positive bacteria isolated from mangrove sediments in Shenzhen, Guangdong, China.</title>
        <authorList>
            <person name="Yu S."/>
            <person name="Zheng W."/>
            <person name="Huang Y."/>
        </authorList>
    </citation>
    <scope>NUCLEOTIDE SEQUENCE [LARGE SCALE GENOMIC DNA]</scope>
    <source>
        <strain evidence="2 3">SaN35-3</strain>
    </source>
</reference>
<dbReference type="SUPFAM" id="SSF51735">
    <property type="entry name" value="NAD(P)-binding Rossmann-fold domains"/>
    <property type="match status" value="1"/>
</dbReference>
<dbReference type="Pfam" id="PF07993">
    <property type="entry name" value="NAD_binding_4"/>
    <property type="match status" value="1"/>
</dbReference>
<sequence length="363" mass="41006">MKKSVFLTGATGFLGKRILNDLVTQGHHVYILVRPKHGRSPVSRIQELINPQYSHLVTLVEGDLTQDGAGIKENQLGELMDQIDLFIHSAALVKFGNKYEDSHNEINVEGTRRAIEVAKKLRIPQFYHVSTAYTTGEVMEAQEIPHSIDRNFHNSYEKSKCLTEKLVLESADEQFNVAIFRPSVIIGDSVTGAADTNISMYGLIICIQRFIEKMGQSLNREGTYRVLADPNCGGNMVPVNLVSETILLAMEQNIEEGIYHITNPRTVSIDSILSTISRNLEFHDNFLIAEKDLTEQGMTEAEKMLNHTISAFLIYMNKGPVFYNPNTMALYGRKPKYYTSINDEMFDFIIGTYLNDQRKKSTV</sequence>
<proteinExistence type="predicted"/>
<dbReference type="RefSeq" id="WP_226538641.1">
    <property type="nucleotide sequence ID" value="NZ_CP129013.1"/>
</dbReference>
<dbReference type="InterPro" id="IPR013120">
    <property type="entry name" value="FAR_NAD-bd"/>
</dbReference>
<evidence type="ECO:0000259" key="1">
    <source>
        <dbReference type="Pfam" id="PF07993"/>
    </source>
</evidence>
<protein>
    <submittedName>
        <fullName evidence="2">SDR family oxidoreductase</fullName>
    </submittedName>
</protein>
<dbReference type="Gene3D" id="3.40.50.720">
    <property type="entry name" value="NAD(P)-binding Rossmann-like Domain"/>
    <property type="match status" value="1"/>
</dbReference>
<dbReference type="InterPro" id="IPR026055">
    <property type="entry name" value="FAR"/>
</dbReference>
<dbReference type="PANTHER" id="PTHR11011">
    <property type="entry name" value="MALE STERILITY PROTEIN 2-RELATED"/>
    <property type="match status" value="1"/>
</dbReference>
<dbReference type="PANTHER" id="PTHR11011:SF60">
    <property type="entry name" value="FATTY ACYL-COA REDUCTASE-RELATED"/>
    <property type="match status" value="1"/>
</dbReference>
<dbReference type="InterPro" id="IPR036291">
    <property type="entry name" value="NAD(P)-bd_dom_sf"/>
</dbReference>
<accession>A0ABY9JWP5</accession>
<name>A0ABY9JWP5_9BACI</name>
<evidence type="ECO:0000313" key="2">
    <source>
        <dbReference type="EMBL" id="WLR43822.1"/>
    </source>
</evidence>
<keyword evidence="3" id="KW-1185">Reference proteome</keyword>
<gene>
    <name evidence="2" type="ORF">LC087_06770</name>
</gene>
<feature type="domain" description="Thioester reductase (TE)" evidence="1">
    <location>
        <begin position="7"/>
        <end position="246"/>
    </location>
</feature>
<dbReference type="Proteomes" id="UP001197974">
    <property type="component" value="Chromosome"/>
</dbReference>
<organism evidence="2 3">
    <name type="scientific">Bacillus carboniphilus</name>
    <dbReference type="NCBI Taxonomy" id="86663"/>
    <lineage>
        <taxon>Bacteria</taxon>
        <taxon>Bacillati</taxon>
        <taxon>Bacillota</taxon>
        <taxon>Bacilli</taxon>
        <taxon>Bacillales</taxon>
        <taxon>Bacillaceae</taxon>
        <taxon>Bacillus</taxon>
    </lineage>
</organism>
<dbReference type="EMBL" id="CP129013">
    <property type="protein sequence ID" value="WLR43822.1"/>
    <property type="molecule type" value="Genomic_DNA"/>
</dbReference>